<gene>
    <name evidence="1" type="ORF">RRG08_002607</name>
</gene>
<comment type="caution">
    <text evidence="1">The sequence shown here is derived from an EMBL/GenBank/DDBJ whole genome shotgun (WGS) entry which is preliminary data.</text>
</comment>
<dbReference type="AlphaFoldDB" id="A0AAE0Y5Q0"/>
<keyword evidence="2" id="KW-1185">Reference proteome</keyword>
<sequence length="89" mass="10153">MRPIVSRPLQSYICQYGNLVNSTRQQMRQVTCRFITCPLSRDPEHCRSAPHPDGTFSGRIIGRAKTRSMLSFLLETVVTKQPKTETDRG</sequence>
<dbReference type="Proteomes" id="UP001283361">
    <property type="component" value="Unassembled WGS sequence"/>
</dbReference>
<evidence type="ECO:0000313" key="2">
    <source>
        <dbReference type="Proteomes" id="UP001283361"/>
    </source>
</evidence>
<dbReference type="EMBL" id="JAWDGP010006922">
    <property type="protein sequence ID" value="KAK3733002.1"/>
    <property type="molecule type" value="Genomic_DNA"/>
</dbReference>
<reference evidence="1" key="1">
    <citation type="journal article" date="2023" name="G3 (Bethesda)">
        <title>A reference genome for the long-term kleptoplast-retaining sea slug Elysia crispata morphotype clarki.</title>
        <authorList>
            <person name="Eastman K.E."/>
            <person name="Pendleton A.L."/>
            <person name="Shaikh M.A."/>
            <person name="Suttiyut T."/>
            <person name="Ogas R."/>
            <person name="Tomko P."/>
            <person name="Gavelis G."/>
            <person name="Widhalm J.R."/>
            <person name="Wisecaver J.H."/>
        </authorList>
    </citation>
    <scope>NUCLEOTIDE SEQUENCE</scope>
    <source>
        <strain evidence="1">ECLA1</strain>
    </source>
</reference>
<accession>A0AAE0Y5Q0</accession>
<protein>
    <submittedName>
        <fullName evidence="1">Uncharacterized protein</fullName>
    </submittedName>
</protein>
<organism evidence="1 2">
    <name type="scientific">Elysia crispata</name>
    <name type="common">lettuce slug</name>
    <dbReference type="NCBI Taxonomy" id="231223"/>
    <lineage>
        <taxon>Eukaryota</taxon>
        <taxon>Metazoa</taxon>
        <taxon>Spiralia</taxon>
        <taxon>Lophotrochozoa</taxon>
        <taxon>Mollusca</taxon>
        <taxon>Gastropoda</taxon>
        <taxon>Heterobranchia</taxon>
        <taxon>Euthyneura</taxon>
        <taxon>Panpulmonata</taxon>
        <taxon>Sacoglossa</taxon>
        <taxon>Placobranchoidea</taxon>
        <taxon>Plakobranchidae</taxon>
        <taxon>Elysia</taxon>
    </lineage>
</organism>
<name>A0AAE0Y5Q0_9GAST</name>
<evidence type="ECO:0000313" key="1">
    <source>
        <dbReference type="EMBL" id="KAK3733002.1"/>
    </source>
</evidence>
<proteinExistence type="predicted"/>